<feature type="repeat" description="ANK" evidence="3">
    <location>
        <begin position="843"/>
        <end position="866"/>
    </location>
</feature>
<keyword evidence="9" id="KW-1185">Reference proteome</keyword>
<name>A0AA39V6N2_9LECA</name>
<dbReference type="InterPro" id="IPR002110">
    <property type="entry name" value="Ankyrin_rpt"/>
</dbReference>
<feature type="repeat" description="ANK" evidence="3">
    <location>
        <begin position="705"/>
        <end position="728"/>
    </location>
</feature>
<feature type="domain" description="GPI inositol-deacylase winged helix" evidence="6">
    <location>
        <begin position="495"/>
        <end position="570"/>
    </location>
</feature>
<dbReference type="PROSITE" id="PS50297">
    <property type="entry name" value="ANK_REP_REGION"/>
    <property type="match status" value="8"/>
</dbReference>
<protein>
    <recommendedName>
        <fullName evidence="10">Ankyrin repeat protein</fullName>
    </recommendedName>
</protein>
<evidence type="ECO:0000256" key="5">
    <source>
        <dbReference type="SAM" id="MobiDB-lite"/>
    </source>
</evidence>
<sequence length="1138" mass="127585">MAEAFGVAAGVVGVLGLAIQITQVVAEFGLDWRDAPADVEGFRRDLQSLKTVLSETNTNLLLNADFKEAFENRRSALLSELGPDAPSAAETKLSIQSCNEELEKLLDELKRKSKGHRLGWERLKSAFLNKRVQNSVDKLRHHCEIFNKLVSIDTMTLGIMTHKETRQARQEQKEWHNLEQNQKILKWLSNLNFEEKQRDILSKRHPGTGRWLLDSDAFKAWRNGHDESPSTLWCPGIPGAGKSVMTSIVIENLQQMFVGEDVSISFAYCDYKDRTNQTTVNLISSLVKQIVSQQKDMPVDVVNLYCSHEQGQRSLSLESHLSLLSSFPNSFRRCFILIDALDEHFRDEDEDVLQLPLLEELLKLRKQGSASNGYTLFFTSRENHVIQEQLTGSARLDIRAVDSDIESYVRSRIANPSQFRFADKIMGDAELANTIVDTLTEKAQGMFLLPRLHLDRLGCQTSIRNLRKALEFLPTKLNETYDEAMNRIQGQVQEHSQLALSALAWISNAVRPLILKELKEALAIQPEDHELDEEAIPDEALIVSVSAGLITIDVESDTIRLVHFTVEEYFRDLKQRWFPHAHTQIAETCLTYLSFDEFESGDCSSDEEYRARLKKNCLLEYAARNWGLHASRAENAIGDVAMTFLLDRMKVSCAGQILMKEYDPYRIVRLGEQFTGLHLTANFNVTDLAKRYLEAEPVVNPKDSNGWTPLSWAAAAGHTAVVQLLLDRDNVAADSQDKYYGQTPLSWAAENGHTAVVQLLLDRDDVVADSQDTDGQTPLSWAAERGHTAVVQLLLDRDDVKADSRDKDGRTPLSLAAENGHTAVVQLLLDRDNVVADSQDRYYGQTPLSLAAERGYTAVVQLLLDRDDVVADSQDKHGRTPLSLAAAQGHTAVVQLLLDRDDVVADSQDTDGQTPLSWAAERGHTAVVQLLLDRDDVKADSRDNYGRTSLSWAAWDGHEAVVKLLLDRDDVVADSQDTDGRTSLSWAAKNGHTATVQLLLARDDVVADSQDEGGRTPLSWAAGAKYRGEVVKLLLDRDDVKADSKDEEGRTPLYHAIKHGRKATVEMLLDRDDVAADYRDHQGRTPLDHAVKRGRKGIIKLLKKKLGDLDVSESSEYESSEYESFEYEPSEYESSESE</sequence>
<feature type="domain" description="Nephrocystin 3-like N-terminal" evidence="7">
    <location>
        <begin position="207"/>
        <end position="381"/>
    </location>
</feature>
<dbReference type="SUPFAM" id="SSF48403">
    <property type="entry name" value="Ankyrin repeat"/>
    <property type="match status" value="2"/>
</dbReference>
<dbReference type="Pfam" id="PF24883">
    <property type="entry name" value="NPHP3_N"/>
    <property type="match status" value="1"/>
</dbReference>
<evidence type="ECO:0008006" key="10">
    <source>
        <dbReference type="Google" id="ProtNLM"/>
    </source>
</evidence>
<feature type="repeat" description="ANK" evidence="3">
    <location>
        <begin position="1082"/>
        <end position="1114"/>
    </location>
</feature>
<dbReference type="GO" id="GO:0019706">
    <property type="term" value="F:protein-cysteine S-palmitoyltransferase activity"/>
    <property type="evidence" value="ECO:0007669"/>
    <property type="project" value="UniProtKB-EC"/>
</dbReference>
<organism evidence="8 9">
    <name type="scientific">Cladonia borealis</name>
    <dbReference type="NCBI Taxonomy" id="184061"/>
    <lineage>
        <taxon>Eukaryota</taxon>
        <taxon>Fungi</taxon>
        <taxon>Dikarya</taxon>
        <taxon>Ascomycota</taxon>
        <taxon>Pezizomycotina</taxon>
        <taxon>Lecanoromycetes</taxon>
        <taxon>OSLEUM clade</taxon>
        <taxon>Lecanoromycetidae</taxon>
        <taxon>Lecanorales</taxon>
        <taxon>Lecanorineae</taxon>
        <taxon>Cladoniaceae</taxon>
        <taxon>Cladonia</taxon>
    </lineage>
</organism>
<feature type="region of interest" description="Disordered" evidence="5">
    <location>
        <begin position="1109"/>
        <end position="1138"/>
    </location>
</feature>
<dbReference type="EMBL" id="JAFEKC020000021">
    <property type="protein sequence ID" value="KAK0508425.1"/>
    <property type="molecule type" value="Genomic_DNA"/>
</dbReference>
<feature type="coiled-coil region" evidence="4">
    <location>
        <begin position="88"/>
        <end position="119"/>
    </location>
</feature>
<keyword evidence="4" id="KW-0175">Coiled coil</keyword>
<feature type="compositionally biased region" description="Acidic residues" evidence="5">
    <location>
        <begin position="1110"/>
        <end position="1138"/>
    </location>
</feature>
<dbReference type="Pfam" id="PF22939">
    <property type="entry name" value="WHD_GPIID"/>
    <property type="match status" value="1"/>
</dbReference>
<feature type="repeat" description="ANK" evidence="3">
    <location>
        <begin position="1048"/>
        <end position="1071"/>
    </location>
</feature>
<dbReference type="PANTHER" id="PTHR24161:SF121">
    <property type="entry name" value="M-PHASE PHOSPHOPROTEIN 8"/>
    <property type="match status" value="1"/>
</dbReference>
<feature type="repeat" description="ANK" evidence="3">
    <location>
        <begin position="808"/>
        <end position="831"/>
    </location>
</feature>
<feature type="repeat" description="ANK" evidence="3">
    <location>
        <begin position="877"/>
        <end position="900"/>
    </location>
</feature>
<proteinExistence type="predicted"/>
<feature type="repeat" description="ANK" evidence="3">
    <location>
        <begin position="740"/>
        <end position="763"/>
    </location>
</feature>
<dbReference type="Pfam" id="PF12796">
    <property type="entry name" value="Ank_2"/>
    <property type="match status" value="5"/>
</dbReference>
<comment type="caution">
    <text evidence="8">The sequence shown here is derived from an EMBL/GenBank/DDBJ whole genome shotgun (WGS) entry which is preliminary data.</text>
</comment>
<dbReference type="Gene3D" id="1.25.40.20">
    <property type="entry name" value="Ankyrin repeat-containing domain"/>
    <property type="match status" value="4"/>
</dbReference>
<dbReference type="PROSITE" id="PS50088">
    <property type="entry name" value="ANK_REPEAT"/>
    <property type="match status" value="9"/>
</dbReference>
<evidence type="ECO:0000256" key="3">
    <source>
        <dbReference type="PROSITE-ProRule" id="PRU00023"/>
    </source>
</evidence>
<evidence type="ECO:0000259" key="7">
    <source>
        <dbReference type="Pfam" id="PF24883"/>
    </source>
</evidence>
<gene>
    <name evidence="8" type="ORF">JMJ35_009509</name>
</gene>
<dbReference type="PANTHER" id="PTHR24161">
    <property type="entry name" value="ANK_REP_REGION DOMAIN-CONTAINING PROTEIN-RELATED"/>
    <property type="match status" value="1"/>
</dbReference>
<dbReference type="AlphaFoldDB" id="A0AA39V6N2"/>
<feature type="repeat" description="ANK" evidence="3">
    <location>
        <begin position="774"/>
        <end position="797"/>
    </location>
</feature>
<dbReference type="Gene3D" id="3.40.50.300">
    <property type="entry name" value="P-loop containing nucleotide triphosphate hydrolases"/>
    <property type="match status" value="1"/>
</dbReference>
<evidence type="ECO:0000256" key="1">
    <source>
        <dbReference type="ARBA" id="ARBA00022737"/>
    </source>
</evidence>
<dbReference type="InterPro" id="IPR036770">
    <property type="entry name" value="Ankyrin_rpt-contain_sf"/>
</dbReference>
<accession>A0AA39V6N2</accession>
<dbReference type="InterPro" id="IPR056884">
    <property type="entry name" value="NPHP3-like_N"/>
</dbReference>
<dbReference type="InterPro" id="IPR027417">
    <property type="entry name" value="P-loop_NTPase"/>
</dbReference>
<evidence type="ECO:0000313" key="8">
    <source>
        <dbReference type="EMBL" id="KAK0508425.1"/>
    </source>
</evidence>
<keyword evidence="1" id="KW-0677">Repeat</keyword>
<dbReference type="SMART" id="SM00248">
    <property type="entry name" value="ANK"/>
    <property type="match status" value="12"/>
</dbReference>
<evidence type="ECO:0000256" key="4">
    <source>
        <dbReference type="SAM" id="Coils"/>
    </source>
</evidence>
<reference evidence="8" key="1">
    <citation type="submission" date="2023-03" db="EMBL/GenBank/DDBJ databases">
        <title>Complete genome of Cladonia borealis.</title>
        <authorList>
            <person name="Park H."/>
        </authorList>
    </citation>
    <scope>NUCLEOTIDE SEQUENCE</scope>
    <source>
        <strain evidence="8">ANT050790</strain>
    </source>
</reference>
<evidence type="ECO:0000313" key="9">
    <source>
        <dbReference type="Proteomes" id="UP001166286"/>
    </source>
</evidence>
<keyword evidence="2 3" id="KW-0040">ANK repeat</keyword>
<feature type="repeat" description="ANK" evidence="3">
    <location>
        <begin position="911"/>
        <end position="934"/>
    </location>
</feature>
<evidence type="ECO:0000256" key="2">
    <source>
        <dbReference type="ARBA" id="ARBA00023043"/>
    </source>
</evidence>
<evidence type="ECO:0000259" key="6">
    <source>
        <dbReference type="Pfam" id="PF22939"/>
    </source>
</evidence>
<dbReference type="Pfam" id="PF00023">
    <property type="entry name" value="Ank"/>
    <property type="match status" value="1"/>
</dbReference>
<dbReference type="InterPro" id="IPR054471">
    <property type="entry name" value="GPIID_WHD"/>
</dbReference>
<dbReference type="Proteomes" id="UP001166286">
    <property type="component" value="Unassembled WGS sequence"/>
</dbReference>
<dbReference type="SUPFAM" id="SSF52540">
    <property type="entry name" value="P-loop containing nucleoside triphosphate hydrolases"/>
    <property type="match status" value="1"/>
</dbReference>